<dbReference type="InterPro" id="IPR049874">
    <property type="entry name" value="ROK_cs"/>
</dbReference>
<keyword evidence="7" id="KW-0812">Transmembrane</keyword>
<evidence type="ECO:0000256" key="4">
    <source>
        <dbReference type="ARBA" id="ARBA00022842"/>
    </source>
</evidence>
<keyword evidence="2" id="KW-0479">Metal-binding</keyword>
<evidence type="ECO:0000313" key="8">
    <source>
        <dbReference type="EMBL" id="CAJ1930203.1"/>
    </source>
</evidence>
<protein>
    <recommendedName>
        <fullName evidence="5">fructokinase</fullName>
        <ecNumber evidence="5">2.7.1.4</ecNumber>
    </recommendedName>
</protein>
<dbReference type="PANTHER" id="PTHR42742:SF3">
    <property type="entry name" value="FRUCTOKINASE"/>
    <property type="match status" value="1"/>
</dbReference>
<dbReference type="SUPFAM" id="SSF53067">
    <property type="entry name" value="Actin-like ATPase domain"/>
    <property type="match status" value="1"/>
</dbReference>
<dbReference type="InterPro" id="IPR000600">
    <property type="entry name" value="ROK"/>
</dbReference>
<dbReference type="InterPro" id="IPR043129">
    <property type="entry name" value="ATPase_NBD"/>
</dbReference>
<dbReference type="Pfam" id="PF00480">
    <property type="entry name" value="ROK"/>
    <property type="match status" value="1"/>
</dbReference>
<sequence>MSGIIVAGVEAGGTTFVVCTAEVSTNAKPRILHRRAIDSSHSIPKDTIQQCTEFFEDLKPQGGYYALGIASFGPIGLKENDEYYGCILPGSPKAAWRNVNLLAPFIKACKGTRNLAVKIETDVNAPAFAEYLEMKDILSSVAYVTVGTGVGVGLVVNGSTVHGWMHPEGGHVPIQPLPGDMFKGYTWGEKSPFNGRNTVEGISSSVALTERLEMITGERNLSRASLVSLDDDHEVWDHAANALANLASTLILTTSVEKIVFGGGVMNRKCLLAKIRERTVQLLNGYLDLPDLSTFITASSYGSDVGLISTVMLAQQAYYSSLTNAEDKDKNGGRLMPYQKGFLHGSLMGVFITVAGALFIHSFPKRY</sequence>
<dbReference type="EC" id="2.7.1.4" evidence="5"/>
<comment type="cofactor">
    <cofactor evidence="1">
        <name>Mg(2+)</name>
        <dbReference type="ChEBI" id="CHEBI:18420"/>
    </cofactor>
</comment>
<keyword evidence="7" id="KW-0472">Membrane</keyword>
<evidence type="ECO:0000256" key="3">
    <source>
        <dbReference type="ARBA" id="ARBA00022833"/>
    </source>
</evidence>
<organism evidence="8 9">
    <name type="scientific">Cylindrotheca closterium</name>
    <dbReference type="NCBI Taxonomy" id="2856"/>
    <lineage>
        <taxon>Eukaryota</taxon>
        <taxon>Sar</taxon>
        <taxon>Stramenopiles</taxon>
        <taxon>Ochrophyta</taxon>
        <taxon>Bacillariophyta</taxon>
        <taxon>Bacillariophyceae</taxon>
        <taxon>Bacillariophycidae</taxon>
        <taxon>Bacillariales</taxon>
        <taxon>Bacillariaceae</taxon>
        <taxon>Cylindrotheca</taxon>
    </lineage>
</organism>
<dbReference type="Proteomes" id="UP001295423">
    <property type="component" value="Unassembled WGS sequence"/>
</dbReference>
<evidence type="ECO:0000256" key="1">
    <source>
        <dbReference type="ARBA" id="ARBA00001946"/>
    </source>
</evidence>
<dbReference type="AlphaFoldDB" id="A0AAD2CDE1"/>
<dbReference type="GO" id="GO:0046872">
    <property type="term" value="F:metal ion binding"/>
    <property type="evidence" value="ECO:0007669"/>
    <property type="project" value="UniProtKB-KW"/>
</dbReference>
<gene>
    <name evidence="8" type="ORF">CYCCA115_LOCUS1862</name>
</gene>
<dbReference type="InterPro" id="IPR051804">
    <property type="entry name" value="Carb_Metab_Reg_Kinase/Isom"/>
</dbReference>
<accession>A0AAD2CDE1</accession>
<dbReference type="PROSITE" id="PS01125">
    <property type="entry name" value="ROK"/>
    <property type="match status" value="1"/>
</dbReference>
<keyword evidence="3" id="KW-0862">Zinc</keyword>
<evidence type="ECO:0000256" key="5">
    <source>
        <dbReference type="ARBA" id="ARBA00038887"/>
    </source>
</evidence>
<evidence type="ECO:0000256" key="6">
    <source>
        <dbReference type="ARBA" id="ARBA00048451"/>
    </source>
</evidence>
<dbReference type="Gene3D" id="3.30.420.40">
    <property type="match status" value="2"/>
</dbReference>
<reference evidence="8" key="1">
    <citation type="submission" date="2023-08" db="EMBL/GenBank/DDBJ databases">
        <authorList>
            <person name="Audoor S."/>
            <person name="Bilcke G."/>
        </authorList>
    </citation>
    <scope>NUCLEOTIDE SEQUENCE</scope>
</reference>
<evidence type="ECO:0000256" key="7">
    <source>
        <dbReference type="SAM" id="Phobius"/>
    </source>
</evidence>
<evidence type="ECO:0000313" key="9">
    <source>
        <dbReference type="Proteomes" id="UP001295423"/>
    </source>
</evidence>
<keyword evidence="7" id="KW-1133">Transmembrane helix</keyword>
<keyword evidence="4" id="KW-0460">Magnesium</keyword>
<name>A0AAD2CDE1_9STRA</name>
<comment type="caution">
    <text evidence="8">The sequence shown here is derived from an EMBL/GenBank/DDBJ whole genome shotgun (WGS) entry which is preliminary data.</text>
</comment>
<feature type="transmembrane region" description="Helical" evidence="7">
    <location>
        <begin position="341"/>
        <end position="360"/>
    </location>
</feature>
<dbReference type="GO" id="GO:0008865">
    <property type="term" value="F:fructokinase activity"/>
    <property type="evidence" value="ECO:0007669"/>
    <property type="project" value="UniProtKB-EC"/>
</dbReference>
<evidence type="ECO:0000256" key="2">
    <source>
        <dbReference type="ARBA" id="ARBA00022723"/>
    </source>
</evidence>
<comment type="catalytic activity">
    <reaction evidence="6">
        <text>D-fructose + ATP = D-fructose 6-phosphate + ADP + H(+)</text>
        <dbReference type="Rhea" id="RHEA:16125"/>
        <dbReference type="ChEBI" id="CHEBI:15378"/>
        <dbReference type="ChEBI" id="CHEBI:30616"/>
        <dbReference type="ChEBI" id="CHEBI:37721"/>
        <dbReference type="ChEBI" id="CHEBI:61527"/>
        <dbReference type="ChEBI" id="CHEBI:456216"/>
        <dbReference type="EC" id="2.7.1.4"/>
    </reaction>
</comment>
<keyword evidence="9" id="KW-1185">Reference proteome</keyword>
<proteinExistence type="predicted"/>
<dbReference type="PANTHER" id="PTHR42742">
    <property type="entry name" value="TRANSCRIPTIONAL REPRESSOR MPRA"/>
    <property type="match status" value="1"/>
</dbReference>
<dbReference type="EMBL" id="CAKOGP040000113">
    <property type="protein sequence ID" value="CAJ1930203.1"/>
    <property type="molecule type" value="Genomic_DNA"/>
</dbReference>